<accession>A0A9X1T2I4</accession>
<dbReference type="Proteomes" id="UP001139089">
    <property type="component" value="Unassembled WGS sequence"/>
</dbReference>
<dbReference type="EMBL" id="JAJOZR010000013">
    <property type="protein sequence ID" value="MCD7111129.1"/>
    <property type="molecule type" value="Genomic_DNA"/>
</dbReference>
<evidence type="ECO:0000313" key="3">
    <source>
        <dbReference type="Proteomes" id="UP001139089"/>
    </source>
</evidence>
<evidence type="ECO:0000256" key="1">
    <source>
        <dbReference type="SAM" id="MobiDB-lite"/>
    </source>
</evidence>
<feature type="compositionally biased region" description="Basic and acidic residues" evidence="1">
    <location>
        <begin position="67"/>
        <end position="85"/>
    </location>
</feature>
<protein>
    <submittedName>
        <fullName evidence="2">Uncharacterized protein</fullName>
    </submittedName>
</protein>
<dbReference type="RefSeq" id="WP_231816234.1">
    <property type="nucleotide sequence ID" value="NZ_JAJOZR010000013.1"/>
</dbReference>
<sequence length="85" mass="9119">MADKDVGGKPGRSEGNLDIQDEDVTPIESEAALKGNDGDDVEGDDVMSAAARREAARLKGDVFLVRSDLEDADQREATPGMREQD</sequence>
<keyword evidence="3" id="KW-1185">Reference proteome</keyword>
<organism evidence="2 3">
    <name type="scientific">Rhizobium quercicola</name>
    <dbReference type="NCBI Taxonomy" id="2901226"/>
    <lineage>
        <taxon>Bacteria</taxon>
        <taxon>Pseudomonadati</taxon>
        <taxon>Pseudomonadota</taxon>
        <taxon>Alphaproteobacteria</taxon>
        <taxon>Hyphomicrobiales</taxon>
        <taxon>Rhizobiaceae</taxon>
        <taxon>Rhizobium/Agrobacterium group</taxon>
        <taxon>Rhizobium</taxon>
    </lineage>
</organism>
<feature type="region of interest" description="Disordered" evidence="1">
    <location>
        <begin position="1"/>
        <end position="44"/>
    </location>
</feature>
<gene>
    <name evidence="2" type="ORF">LRX75_19005</name>
</gene>
<name>A0A9X1T2I4_9HYPH</name>
<proteinExistence type="predicted"/>
<comment type="caution">
    <text evidence="2">The sequence shown here is derived from an EMBL/GenBank/DDBJ whole genome shotgun (WGS) entry which is preliminary data.</text>
</comment>
<feature type="region of interest" description="Disordered" evidence="1">
    <location>
        <begin position="66"/>
        <end position="85"/>
    </location>
</feature>
<reference evidence="2" key="1">
    <citation type="submission" date="2021-12" db="EMBL/GenBank/DDBJ databases">
        <authorList>
            <person name="Li Y."/>
        </authorList>
    </citation>
    <scope>NUCLEOTIDE SEQUENCE</scope>
    <source>
        <strain evidence="2">DKSPLA3</strain>
    </source>
</reference>
<dbReference type="AlphaFoldDB" id="A0A9X1T2I4"/>
<evidence type="ECO:0000313" key="2">
    <source>
        <dbReference type="EMBL" id="MCD7111129.1"/>
    </source>
</evidence>